<dbReference type="InterPro" id="IPR011761">
    <property type="entry name" value="ATP-grasp"/>
</dbReference>
<evidence type="ECO:0000256" key="9">
    <source>
        <dbReference type="ARBA" id="ARBA00022777"/>
    </source>
</evidence>
<feature type="compositionally biased region" description="Polar residues" evidence="21">
    <location>
        <begin position="363"/>
        <end position="379"/>
    </location>
</feature>
<evidence type="ECO:0000256" key="10">
    <source>
        <dbReference type="ARBA" id="ARBA00022840"/>
    </source>
</evidence>
<keyword evidence="11" id="KW-0460">Magnesium</keyword>
<evidence type="ECO:0000256" key="8">
    <source>
        <dbReference type="ARBA" id="ARBA00022741"/>
    </source>
</evidence>
<dbReference type="FunFam" id="3.30.470.20:FF:000047">
    <property type="entry name" value="Inositol-tetrakisphosphate 1-kinase 4"/>
    <property type="match status" value="1"/>
</dbReference>
<comment type="catalytic activity">
    <reaction evidence="14">
        <text>1D-myo-inositol 1,3,4-trisphosphate + ATP = 1D-myo-inositol 1,3,4,5-tetrakisphosphate + ADP + H(+)</text>
        <dbReference type="Rhea" id="RHEA:13253"/>
        <dbReference type="ChEBI" id="CHEBI:15378"/>
        <dbReference type="ChEBI" id="CHEBI:30616"/>
        <dbReference type="ChEBI" id="CHEBI:57895"/>
        <dbReference type="ChEBI" id="CHEBI:58414"/>
        <dbReference type="ChEBI" id="CHEBI:456216"/>
        <dbReference type="EC" id="2.7.1.159"/>
    </reaction>
    <physiologicalReaction direction="left-to-right" evidence="14">
        <dbReference type="Rhea" id="RHEA:13254"/>
    </physiologicalReaction>
    <physiologicalReaction direction="right-to-left" evidence="14">
        <dbReference type="Rhea" id="RHEA:13255"/>
    </physiologicalReaction>
</comment>
<dbReference type="EC" id="2.7.1.159" evidence="3"/>
<comment type="catalytic activity">
    <reaction evidence="15">
        <text>1D-myo-inositol 3,4,6-trisphosphate + ATP = 1D-myo-inositol 1,3,4,6-tetrakisphosphate + ADP + H(+)</text>
        <dbReference type="Rhea" id="RHEA:70287"/>
        <dbReference type="ChEBI" id="CHEBI:15378"/>
        <dbReference type="ChEBI" id="CHEBI:30616"/>
        <dbReference type="ChEBI" id="CHEBI:57660"/>
        <dbReference type="ChEBI" id="CHEBI:189099"/>
        <dbReference type="ChEBI" id="CHEBI:456216"/>
    </reaction>
    <physiologicalReaction direction="left-to-right" evidence="15">
        <dbReference type="Rhea" id="RHEA:70288"/>
    </physiologicalReaction>
    <physiologicalReaction direction="right-to-left" evidence="15">
        <dbReference type="Rhea" id="RHEA:70289"/>
    </physiologicalReaction>
</comment>
<feature type="compositionally biased region" description="Basic and acidic residues" evidence="21">
    <location>
        <begin position="397"/>
        <end position="408"/>
    </location>
</feature>
<dbReference type="InterPro" id="IPR008656">
    <property type="entry name" value="Inositol_tetrakis-P_1-kinase"/>
</dbReference>
<keyword evidence="9" id="KW-0418">Kinase</keyword>
<dbReference type="PROSITE" id="PS50975">
    <property type="entry name" value="ATP_GRASP"/>
    <property type="match status" value="1"/>
</dbReference>
<dbReference type="GO" id="GO:0005524">
    <property type="term" value="F:ATP binding"/>
    <property type="evidence" value="ECO:0007669"/>
    <property type="project" value="UniProtKB-UniRule"/>
</dbReference>
<evidence type="ECO:0000256" key="15">
    <source>
        <dbReference type="ARBA" id="ARBA00033624"/>
    </source>
</evidence>
<organism evidence="23 24">
    <name type="scientific">Blomia tropicalis</name>
    <name type="common">Mite</name>
    <dbReference type="NCBI Taxonomy" id="40697"/>
    <lineage>
        <taxon>Eukaryota</taxon>
        <taxon>Metazoa</taxon>
        <taxon>Ecdysozoa</taxon>
        <taxon>Arthropoda</taxon>
        <taxon>Chelicerata</taxon>
        <taxon>Arachnida</taxon>
        <taxon>Acari</taxon>
        <taxon>Acariformes</taxon>
        <taxon>Sarcoptiformes</taxon>
        <taxon>Astigmata</taxon>
        <taxon>Glycyphagoidea</taxon>
        <taxon>Echimyopodidae</taxon>
        <taxon>Blomia</taxon>
    </lineage>
</organism>
<dbReference type="GO" id="GO:0005737">
    <property type="term" value="C:cytoplasm"/>
    <property type="evidence" value="ECO:0007669"/>
    <property type="project" value="TreeGrafter"/>
</dbReference>
<dbReference type="PANTHER" id="PTHR14217:SF1">
    <property type="entry name" value="INOSITOL-TETRAKISPHOSPHATE 1-KINASE"/>
    <property type="match status" value="1"/>
</dbReference>
<evidence type="ECO:0000256" key="1">
    <source>
        <dbReference type="ARBA" id="ARBA00001946"/>
    </source>
</evidence>
<dbReference type="Gene3D" id="3.40.50.11370">
    <property type="match status" value="1"/>
</dbReference>
<dbReference type="OMA" id="QHLYNRQ"/>
<comment type="cofactor">
    <cofactor evidence="1">
        <name>Mg(2+)</name>
        <dbReference type="ChEBI" id="CHEBI:18420"/>
    </cofactor>
</comment>
<evidence type="ECO:0000256" key="18">
    <source>
        <dbReference type="ARBA" id="ARBA00047728"/>
    </source>
</evidence>
<dbReference type="GO" id="GO:0052725">
    <property type="term" value="F:inositol-1,3,4-trisphosphate 6-kinase activity"/>
    <property type="evidence" value="ECO:0007669"/>
    <property type="project" value="InterPro"/>
</dbReference>
<evidence type="ECO:0000256" key="6">
    <source>
        <dbReference type="ARBA" id="ARBA00022679"/>
    </source>
</evidence>
<feature type="region of interest" description="Disordered" evidence="21">
    <location>
        <begin position="363"/>
        <end position="408"/>
    </location>
</feature>
<accession>A0A9Q0RJA3</accession>
<name>A0A9Q0RJA3_BLOTA</name>
<dbReference type="GO" id="GO:0047325">
    <property type="term" value="F:inositol-3,4,5,6-tetrakisphosphate 1-kinase activity"/>
    <property type="evidence" value="ECO:0007669"/>
    <property type="project" value="UniProtKB-EC"/>
</dbReference>
<evidence type="ECO:0000256" key="16">
    <source>
        <dbReference type="ARBA" id="ARBA00033645"/>
    </source>
</evidence>
<evidence type="ECO:0000313" key="24">
    <source>
        <dbReference type="Proteomes" id="UP001142055"/>
    </source>
</evidence>
<dbReference type="Gene3D" id="3.30.470.20">
    <property type="entry name" value="ATP-grasp fold, B domain"/>
    <property type="match status" value="1"/>
</dbReference>
<dbReference type="EMBL" id="JAPWDV010000003">
    <property type="protein sequence ID" value="KAJ6217763.1"/>
    <property type="molecule type" value="Genomic_DNA"/>
</dbReference>
<evidence type="ECO:0000256" key="2">
    <source>
        <dbReference type="ARBA" id="ARBA00009601"/>
    </source>
</evidence>
<proteinExistence type="inferred from homology"/>
<dbReference type="Gene3D" id="3.30.1490.220">
    <property type="match status" value="1"/>
</dbReference>
<evidence type="ECO:0000256" key="17">
    <source>
        <dbReference type="ARBA" id="ARBA00033674"/>
    </source>
</evidence>
<keyword evidence="24" id="KW-1185">Reference proteome</keyword>
<gene>
    <name evidence="23" type="ORF">RDWZM_008920</name>
</gene>
<dbReference type="GO" id="GO:0032957">
    <property type="term" value="P:inositol trisphosphate metabolic process"/>
    <property type="evidence" value="ECO:0007669"/>
    <property type="project" value="InterPro"/>
</dbReference>
<sequence length="408" mass="46694">MVHAKRVGYWWSEKKSQKINVAELARHFMENGYEFTLIDLDSDLELQGPFDAIIHKLSDAMCKVDRDEVASRQVKSFEQYVKQHPEVIIIDSLDNVRKVLDRYRQYKIIENSELAIEDNVFTPTFVEMTSTDVVENLNKMKMANVKFPFVCKPILAHGTKYAHKMSIIFNESGLQDINPPCVAQTFINHNARLFKLFIIKDKYFVIERPSIKNFKPNYTYETVHFDSHDISKPYSSSALTELDEEDVMTLNMVEPNKKRLDRIVKVITKELGLFLLGIDVIIENETGRYAIIDMNSFPGYDGVDNFLELYCNIVIEEIEAAQRRMSTSSSNSTNSNQSCLEKRNQMDQNGGLEDISDISLNVINGDSTKNNDSQPNAVYSPNDFDSGIDTSDSCDEQPLKSDLMHDDA</sequence>
<evidence type="ECO:0000256" key="13">
    <source>
        <dbReference type="ARBA" id="ARBA00031742"/>
    </source>
</evidence>
<comment type="catalytic activity">
    <reaction evidence="18">
        <text>1D-myo-inositol 1,3,4-trisphosphate + 1D-myo-inositol 1,3,4,5,6-pentakisphosphate = 1D-myo-inositol 3,4,5,6-tetrakisphosphate + 1D-myo-inositol 1,3,4,5-tetrakisphosphate</text>
        <dbReference type="Rhea" id="RHEA:70271"/>
        <dbReference type="ChEBI" id="CHEBI:57539"/>
        <dbReference type="ChEBI" id="CHEBI:57733"/>
        <dbReference type="ChEBI" id="CHEBI:57895"/>
        <dbReference type="ChEBI" id="CHEBI:58414"/>
    </reaction>
    <physiologicalReaction direction="left-to-right" evidence="18">
        <dbReference type="Rhea" id="RHEA:70272"/>
    </physiologicalReaction>
    <physiologicalReaction direction="right-to-left" evidence="18">
        <dbReference type="Rhea" id="RHEA:70273"/>
    </physiologicalReaction>
</comment>
<dbReference type="PANTHER" id="PTHR14217">
    <property type="entry name" value="INOSITOL-TETRAKISPHOSPHATE 1-KINASE"/>
    <property type="match status" value="1"/>
</dbReference>
<evidence type="ECO:0000256" key="14">
    <source>
        <dbReference type="ARBA" id="ARBA00033609"/>
    </source>
</evidence>
<protein>
    <recommendedName>
        <fullName evidence="5">Inositol-tetrakisphosphate 1-kinase</fullName>
        <ecNumber evidence="4">2.7.1.134</ecNumber>
        <ecNumber evidence="3">2.7.1.159</ecNumber>
    </recommendedName>
    <alternativeName>
        <fullName evidence="13">Inositol 1,3,4-trisphosphate 5/6-kinase</fullName>
    </alternativeName>
</protein>
<dbReference type="SUPFAM" id="SSF56059">
    <property type="entry name" value="Glutathione synthetase ATP-binding domain-like"/>
    <property type="match status" value="1"/>
</dbReference>
<comment type="catalytic activity">
    <reaction evidence="16">
        <text>1D-myo-inositol 3,4,5,6-tetrakisphosphate + ATP = 1D-myo-inositol 1,3,4,5,6-pentakisphosphate + ADP + H(+)</text>
        <dbReference type="Rhea" id="RHEA:12452"/>
        <dbReference type="ChEBI" id="CHEBI:15378"/>
        <dbReference type="ChEBI" id="CHEBI:30616"/>
        <dbReference type="ChEBI" id="CHEBI:57539"/>
        <dbReference type="ChEBI" id="CHEBI:57733"/>
        <dbReference type="ChEBI" id="CHEBI:456216"/>
        <dbReference type="EC" id="2.7.1.134"/>
    </reaction>
    <physiologicalReaction direction="left-to-right" evidence="16">
        <dbReference type="Rhea" id="RHEA:12453"/>
    </physiologicalReaction>
    <physiologicalReaction direction="right-to-left" evidence="16">
        <dbReference type="Rhea" id="RHEA:12454"/>
    </physiologicalReaction>
</comment>
<keyword evidence="12" id="KW-0413">Isomerase</keyword>
<dbReference type="Pfam" id="PF05770">
    <property type="entry name" value="Ins134_P3_kin"/>
    <property type="match status" value="1"/>
</dbReference>
<evidence type="ECO:0000259" key="22">
    <source>
        <dbReference type="PROSITE" id="PS50975"/>
    </source>
</evidence>
<evidence type="ECO:0000256" key="5">
    <source>
        <dbReference type="ARBA" id="ARBA00014968"/>
    </source>
</evidence>
<keyword evidence="6" id="KW-0808">Transferase</keyword>
<keyword evidence="7" id="KW-0479">Metal-binding</keyword>
<evidence type="ECO:0000256" key="3">
    <source>
        <dbReference type="ARBA" id="ARBA00012017"/>
    </source>
</evidence>
<dbReference type="GO" id="GO:0052726">
    <property type="term" value="F:inositol-1,3,4-trisphosphate 5-kinase activity"/>
    <property type="evidence" value="ECO:0007669"/>
    <property type="project" value="InterPro"/>
</dbReference>
<evidence type="ECO:0000256" key="20">
    <source>
        <dbReference type="PROSITE-ProRule" id="PRU00409"/>
    </source>
</evidence>
<evidence type="ECO:0000256" key="12">
    <source>
        <dbReference type="ARBA" id="ARBA00023235"/>
    </source>
</evidence>
<comment type="catalytic activity">
    <reaction evidence="19">
        <text>1D-myo-inositol 1,3,4-trisphosphate + 1D-myo-inositol 1,3,4,5,6-pentakisphosphate = 1D-myo-inositol 3,4,5,6-tetrakisphosphate + 1D-myo-inositol 1,3,4,6-tetrakisphosphate</text>
        <dbReference type="Rhea" id="RHEA:70263"/>
        <dbReference type="ChEBI" id="CHEBI:57539"/>
        <dbReference type="ChEBI" id="CHEBI:57660"/>
        <dbReference type="ChEBI" id="CHEBI:57733"/>
        <dbReference type="ChEBI" id="CHEBI:58414"/>
    </reaction>
    <physiologicalReaction direction="left-to-right" evidence="19">
        <dbReference type="Rhea" id="RHEA:70264"/>
    </physiologicalReaction>
    <physiologicalReaction direction="right-to-left" evidence="19">
        <dbReference type="Rhea" id="RHEA:70265"/>
    </physiologicalReaction>
</comment>
<dbReference type="GO" id="GO:0000287">
    <property type="term" value="F:magnesium ion binding"/>
    <property type="evidence" value="ECO:0007669"/>
    <property type="project" value="InterPro"/>
</dbReference>
<dbReference type="Proteomes" id="UP001142055">
    <property type="component" value="Chromosome 3"/>
</dbReference>
<dbReference type="EC" id="2.7.1.134" evidence="4"/>
<evidence type="ECO:0000313" key="23">
    <source>
        <dbReference type="EMBL" id="KAJ6217763.1"/>
    </source>
</evidence>
<evidence type="ECO:0000256" key="19">
    <source>
        <dbReference type="ARBA" id="ARBA00049058"/>
    </source>
</evidence>
<comment type="similarity">
    <text evidence="2">Belongs to the ITPK1 family.</text>
</comment>
<evidence type="ECO:0000256" key="4">
    <source>
        <dbReference type="ARBA" id="ARBA00012072"/>
    </source>
</evidence>
<dbReference type="GO" id="GO:0016853">
    <property type="term" value="F:isomerase activity"/>
    <property type="evidence" value="ECO:0007669"/>
    <property type="project" value="UniProtKB-KW"/>
</dbReference>
<comment type="catalytic activity">
    <reaction evidence="17">
        <text>1D-myo-inositol 1,3,4-trisphosphate + ATP = 1D-myo-inositol 1,3,4,6-tetrakisphosphate + ADP + H(+)</text>
        <dbReference type="Rhea" id="RHEA:20940"/>
        <dbReference type="ChEBI" id="CHEBI:15378"/>
        <dbReference type="ChEBI" id="CHEBI:30616"/>
        <dbReference type="ChEBI" id="CHEBI:57660"/>
        <dbReference type="ChEBI" id="CHEBI:58414"/>
        <dbReference type="ChEBI" id="CHEBI:456216"/>
        <dbReference type="EC" id="2.7.1.159"/>
    </reaction>
    <physiologicalReaction direction="left-to-right" evidence="17">
        <dbReference type="Rhea" id="RHEA:20941"/>
    </physiologicalReaction>
    <physiologicalReaction direction="right-to-left" evidence="17">
        <dbReference type="Rhea" id="RHEA:20942"/>
    </physiologicalReaction>
</comment>
<keyword evidence="8 20" id="KW-0547">Nucleotide-binding</keyword>
<feature type="domain" description="ATP-grasp" evidence="22">
    <location>
        <begin position="112"/>
        <end position="324"/>
    </location>
</feature>
<evidence type="ECO:0000256" key="21">
    <source>
        <dbReference type="SAM" id="MobiDB-lite"/>
    </source>
</evidence>
<dbReference type="InterPro" id="IPR040464">
    <property type="entry name" value="InsP(3)kin_ATP-grasp"/>
</dbReference>
<dbReference type="Pfam" id="PF17927">
    <property type="entry name" value="Ins134_P3_kin_N"/>
    <property type="match status" value="1"/>
</dbReference>
<evidence type="ECO:0000256" key="7">
    <source>
        <dbReference type="ARBA" id="ARBA00022723"/>
    </source>
</evidence>
<evidence type="ECO:0000256" key="11">
    <source>
        <dbReference type="ARBA" id="ARBA00022842"/>
    </source>
</evidence>
<comment type="caution">
    <text evidence="23">The sequence shown here is derived from an EMBL/GenBank/DDBJ whole genome shotgun (WGS) entry which is preliminary data.</text>
</comment>
<dbReference type="AlphaFoldDB" id="A0A9Q0RJA3"/>
<dbReference type="InterPro" id="IPR041429">
    <property type="entry name" value="ITPK1_N"/>
</dbReference>
<reference evidence="23" key="1">
    <citation type="submission" date="2022-12" db="EMBL/GenBank/DDBJ databases">
        <title>Genome assemblies of Blomia tropicalis.</title>
        <authorList>
            <person name="Cui Y."/>
        </authorList>
    </citation>
    <scope>NUCLEOTIDE SEQUENCE</scope>
    <source>
        <tissue evidence="23">Adult mites</tissue>
    </source>
</reference>
<keyword evidence="10 20" id="KW-0067">ATP-binding</keyword>